<gene>
    <name evidence="8" type="ORF">DW068_16950</name>
</gene>
<dbReference type="GO" id="GO:0042910">
    <property type="term" value="F:xenobiotic transmembrane transporter activity"/>
    <property type="evidence" value="ECO:0007669"/>
    <property type="project" value="InterPro"/>
</dbReference>
<feature type="transmembrane region" description="Helical" evidence="7">
    <location>
        <begin position="361"/>
        <end position="382"/>
    </location>
</feature>
<sequence length="462" mass="50919">MKKTFFSHDKNFYVALFPLLIIISLQNLISYSVNMADNIMLGAYSQNALSGAALVNQVFFLIQQAAVVIGDGLVVIASQYWGQKRMEPIRQITGMVLKIAFCLGIFLILLCSLFPGAILGFFTSDTAILSEAGSYLQIIKYTFLLYLVTQVLLSALRSVETVRIAFVISCISLVVNVSINYTLIYGRFGFPELGIRGAAIGTMISRCLEFLIVFIYVIKIDKKLKLFSDKAVFHIDKLLRSDYVKVAVPVFISGMLWAISVPMQTAILGHLSSDAIAANSVASTFYQYMKVVVLAMSSASSVMMGKAVGKGDLDEVKAAARTLSVLDVCIGMILGAVLYFTKDFLLAQYTLSPTATQLAEQLIIIMAIVMVGMAIVMVGMAYQMPVGSGIIRGAGDTKFSLYVNMISTWGIVLPLSLSAAFWWKWPIPAVVICLQSDQIFKGLPIFLRFRSYKWIHKLTRDK</sequence>
<evidence type="ECO:0000256" key="1">
    <source>
        <dbReference type="ARBA" id="ARBA00004651"/>
    </source>
</evidence>
<dbReference type="PIRSF" id="PIRSF006603">
    <property type="entry name" value="DinF"/>
    <property type="match status" value="1"/>
</dbReference>
<accession>A0A415G2R1</accession>
<dbReference type="GO" id="GO:0015297">
    <property type="term" value="F:antiporter activity"/>
    <property type="evidence" value="ECO:0007669"/>
    <property type="project" value="InterPro"/>
</dbReference>
<evidence type="ECO:0000256" key="2">
    <source>
        <dbReference type="ARBA" id="ARBA00022448"/>
    </source>
</evidence>
<name>A0A415G2R1_9FIRM</name>
<protein>
    <submittedName>
        <fullName evidence="8">MATE family efflux transporter</fullName>
    </submittedName>
</protein>
<keyword evidence="4 7" id="KW-0812">Transmembrane</keyword>
<dbReference type="CDD" id="cd13134">
    <property type="entry name" value="MATE_like_8"/>
    <property type="match status" value="1"/>
</dbReference>
<feature type="transmembrane region" description="Helical" evidence="7">
    <location>
        <begin position="53"/>
        <end position="78"/>
    </location>
</feature>
<feature type="transmembrane region" description="Helical" evidence="7">
    <location>
        <begin position="99"/>
        <end position="122"/>
    </location>
</feature>
<feature type="transmembrane region" description="Helical" evidence="7">
    <location>
        <begin position="134"/>
        <end position="153"/>
    </location>
</feature>
<feature type="transmembrane region" description="Helical" evidence="7">
    <location>
        <begin position="246"/>
        <end position="268"/>
    </location>
</feature>
<dbReference type="Pfam" id="PF01554">
    <property type="entry name" value="MatE"/>
    <property type="match status" value="2"/>
</dbReference>
<evidence type="ECO:0000256" key="7">
    <source>
        <dbReference type="SAM" id="Phobius"/>
    </source>
</evidence>
<feature type="transmembrane region" description="Helical" evidence="7">
    <location>
        <begin position="12"/>
        <end position="33"/>
    </location>
</feature>
<feature type="transmembrane region" description="Helical" evidence="7">
    <location>
        <begin position="320"/>
        <end position="341"/>
    </location>
</feature>
<evidence type="ECO:0000256" key="6">
    <source>
        <dbReference type="ARBA" id="ARBA00023136"/>
    </source>
</evidence>
<feature type="transmembrane region" description="Helical" evidence="7">
    <location>
        <begin position="402"/>
        <end position="423"/>
    </location>
</feature>
<dbReference type="GO" id="GO:0005886">
    <property type="term" value="C:plasma membrane"/>
    <property type="evidence" value="ECO:0007669"/>
    <property type="project" value="UniProtKB-SubCell"/>
</dbReference>
<keyword evidence="6 7" id="KW-0472">Membrane</keyword>
<evidence type="ECO:0000256" key="3">
    <source>
        <dbReference type="ARBA" id="ARBA00022475"/>
    </source>
</evidence>
<evidence type="ECO:0000256" key="5">
    <source>
        <dbReference type="ARBA" id="ARBA00022989"/>
    </source>
</evidence>
<dbReference type="RefSeq" id="WP_118315375.1">
    <property type="nucleotide sequence ID" value="NZ_QRNJ01000122.1"/>
</dbReference>
<organism evidence="8 9">
    <name type="scientific">Anaerobutyricum hallii</name>
    <dbReference type="NCBI Taxonomy" id="39488"/>
    <lineage>
        <taxon>Bacteria</taxon>
        <taxon>Bacillati</taxon>
        <taxon>Bacillota</taxon>
        <taxon>Clostridia</taxon>
        <taxon>Lachnospirales</taxon>
        <taxon>Lachnospiraceae</taxon>
        <taxon>Anaerobutyricum</taxon>
    </lineage>
</organism>
<dbReference type="PANTHER" id="PTHR42925:SF2">
    <property type="entry name" value="NA+ DRIVEN MULTIDRUG EFFLUX PUMP"/>
    <property type="match status" value="1"/>
</dbReference>
<dbReference type="InterPro" id="IPR002528">
    <property type="entry name" value="MATE_fam"/>
</dbReference>
<proteinExistence type="predicted"/>
<evidence type="ECO:0000313" key="9">
    <source>
        <dbReference type="Proteomes" id="UP000283497"/>
    </source>
</evidence>
<evidence type="ECO:0000256" key="4">
    <source>
        <dbReference type="ARBA" id="ARBA00022692"/>
    </source>
</evidence>
<dbReference type="PANTHER" id="PTHR42925">
    <property type="entry name" value="MULTIDRUG AND TOXIN EFFLUX PROTEIN MATE FAMILY"/>
    <property type="match status" value="1"/>
</dbReference>
<keyword evidence="3" id="KW-1003">Cell membrane</keyword>
<dbReference type="Proteomes" id="UP000283497">
    <property type="component" value="Unassembled WGS sequence"/>
</dbReference>
<keyword evidence="5 7" id="KW-1133">Transmembrane helix</keyword>
<dbReference type="EMBL" id="QRNJ01000122">
    <property type="protein sequence ID" value="RHK32095.1"/>
    <property type="molecule type" value="Genomic_DNA"/>
</dbReference>
<dbReference type="NCBIfam" id="TIGR00797">
    <property type="entry name" value="matE"/>
    <property type="match status" value="1"/>
</dbReference>
<comment type="subcellular location">
    <subcellularLocation>
        <location evidence="1">Cell membrane</location>
        <topology evidence="1">Multi-pass membrane protein</topology>
    </subcellularLocation>
</comment>
<keyword evidence="2" id="KW-0813">Transport</keyword>
<dbReference type="InterPro" id="IPR048279">
    <property type="entry name" value="MdtK-like"/>
</dbReference>
<feature type="transmembrane region" description="Helical" evidence="7">
    <location>
        <begin position="165"/>
        <end position="186"/>
    </location>
</feature>
<evidence type="ECO:0000313" key="8">
    <source>
        <dbReference type="EMBL" id="RHK32095.1"/>
    </source>
</evidence>
<comment type="caution">
    <text evidence="8">The sequence shown here is derived from an EMBL/GenBank/DDBJ whole genome shotgun (WGS) entry which is preliminary data.</text>
</comment>
<dbReference type="InterPro" id="IPR047135">
    <property type="entry name" value="YsiQ"/>
</dbReference>
<dbReference type="AlphaFoldDB" id="A0A415G2R1"/>
<feature type="transmembrane region" description="Helical" evidence="7">
    <location>
        <begin position="198"/>
        <end position="218"/>
    </location>
</feature>
<reference evidence="8 9" key="1">
    <citation type="submission" date="2018-08" db="EMBL/GenBank/DDBJ databases">
        <title>A genome reference for cultivated species of the human gut microbiota.</title>
        <authorList>
            <person name="Zou Y."/>
            <person name="Xue W."/>
            <person name="Luo G."/>
        </authorList>
    </citation>
    <scope>NUCLEOTIDE SEQUENCE [LARGE SCALE GENOMIC DNA]</scope>
    <source>
        <strain evidence="8 9">AF45-14BH</strain>
    </source>
</reference>